<accession>A0A197JUC1</accession>
<proteinExistence type="predicted"/>
<dbReference type="OrthoDB" id="2436950at2759"/>
<feature type="compositionally biased region" description="Low complexity" evidence="1">
    <location>
        <begin position="238"/>
        <end position="249"/>
    </location>
</feature>
<evidence type="ECO:0000256" key="1">
    <source>
        <dbReference type="SAM" id="MobiDB-lite"/>
    </source>
</evidence>
<protein>
    <submittedName>
        <fullName evidence="2">Uncharacterized protein</fullName>
    </submittedName>
</protein>
<evidence type="ECO:0000313" key="2">
    <source>
        <dbReference type="EMBL" id="OAQ27899.1"/>
    </source>
</evidence>
<sequence length="270" mass="29938">MSTLCRCKVGLSIRIQVDNGWKTEIAVFEFKTSTSTRQMCEKQQKKSMRLHVAILSGLEARGLDLQRSYPIVAEGRGQVLDFYTLRRYEDGRSTAKGISLPSQVSQLKTFLYSNSVLTLLSFRYINAQGDIFLGGAACEDVIDLPTTKDELASFLSGPSAKLLWNYTKLLLEYQDGINEQLRKKRSASITDPESPLWQAEAQEDDEQSEARTPPQTPKLYSLGKVRQPLPVPLANGSQKTTATPTQAAQRCQPVITSSVVDAGNGEDIEE</sequence>
<organism evidence="2 3">
    <name type="scientific">Linnemannia elongata AG-77</name>
    <dbReference type="NCBI Taxonomy" id="1314771"/>
    <lineage>
        <taxon>Eukaryota</taxon>
        <taxon>Fungi</taxon>
        <taxon>Fungi incertae sedis</taxon>
        <taxon>Mucoromycota</taxon>
        <taxon>Mortierellomycotina</taxon>
        <taxon>Mortierellomycetes</taxon>
        <taxon>Mortierellales</taxon>
        <taxon>Mortierellaceae</taxon>
        <taxon>Linnemannia</taxon>
    </lineage>
</organism>
<dbReference type="Proteomes" id="UP000078512">
    <property type="component" value="Unassembled WGS sequence"/>
</dbReference>
<gene>
    <name evidence="2" type="ORF">K457DRAFT_127231</name>
</gene>
<evidence type="ECO:0000313" key="3">
    <source>
        <dbReference type="Proteomes" id="UP000078512"/>
    </source>
</evidence>
<reference evidence="2 3" key="1">
    <citation type="submission" date="2016-05" db="EMBL/GenBank/DDBJ databases">
        <title>Genome sequencing reveals origins of a unique bacterial endosymbiosis in the earliest lineages of terrestrial Fungi.</title>
        <authorList>
            <consortium name="DOE Joint Genome Institute"/>
            <person name="Uehling J."/>
            <person name="Gryganskyi A."/>
            <person name="Hameed K."/>
            <person name="Tschaplinski T."/>
            <person name="Misztal P."/>
            <person name="Wu S."/>
            <person name="Desiro A."/>
            <person name="Vande Pol N."/>
            <person name="Du Z.-Y."/>
            <person name="Zienkiewicz A."/>
            <person name="Zienkiewicz K."/>
            <person name="Morin E."/>
            <person name="Tisserant E."/>
            <person name="Splivallo R."/>
            <person name="Hainaut M."/>
            <person name="Henrissat B."/>
            <person name="Ohm R."/>
            <person name="Kuo A."/>
            <person name="Yan J."/>
            <person name="Lipzen A."/>
            <person name="Nolan M."/>
            <person name="Labutti K."/>
            <person name="Barry K."/>
            <person name="Goldstein A."/>
            <person name="Labbe J."/>
            <person name="Schadt C."/>
            <person name="Tuskan G."/>
            <person name="Grigoriev I."/>
            <person name="Martin F."/>
            <person name="Vilgalys R."/>
            <person name="Bonito G."/>
        </authorList>
    </citation>
    <scope>NUCLEOTIDE SEQUENCE [LARGE SCALE GENOMIC DNA]</scope>
    <source>
        <strain evidence="2 3">AG-77</strain>
    </source>
</reference>
<feature type="region of interest" description="Disordered" evidence="1">
    <location>
        <begin position="184"/>
        <end position="270"/>
    </location>
</feature>
<keyword evidence="3" id="KW-1185">Reference proteome</keyword>
<name>A0A197JUC1_9FUNG</name>
<dbReference type="AlphaFoldDB" id="A0A197JUC1"/>
<dbReference type="EMBL" id="KV442053">
    <property type="protein sequence ID" value="OAQ27899.1"/>
    <property type="molecule type" value="Genomic_DNA"/>
</dbReference>